<name>A0AA96WMH0_9CYAN</name>
<evidence type="ECO:0000256" key="9">
    <source>
        <dbReference type="ARBA" id="ARBA00023065"/>
    </source>
</evidence>
<sequence length="273" mass="31169">MHNFNSSDQHQQALNQERREILQQIEDWFDIPMLILSIVWLALFVIELTYDLTPLLEAVSMTIWIVFIVDFIVEFLLAPDKRLYLQRNWLTVLSLVLPALRVFRIFKFLRVLQTTRTIRSLWLLRLLTQTNRGMRTLATSVRRRGFGYVVGLTALVTLIGAAGIYAFEQDVPNTGIPDYSTALWWTAMLMTTMGTDYSPKSPEGRVLCFFLALYAFAMFGYLTASIASFFIGQDAADPNSEVVGMEAMADLKAEIAALRAEIHILNNQQQEQS</sequence>
<reference evidence="14" key="1">
    <citation type="submission" date="2020-05" db="EMBL/GenBank/DDBJ databases">
        <authorList>
            <person name="Zhu T."/>
            <person name="Keshari N."/>
            <person name="Lu X."/>
        </authorList>
    </citation>
    <scope>NUCLEOTIDE SEQUENCE</scope>
    <source>
        <strain evidence="14">NK1-12</strain>
    </source>
</reference>
<dbReference type="PANTHER" id="PTHR11537">
    <property type="entry name" value="VOLTAGE-GATED POTASSIUM CHANNEL"/>
    <property type="match status" value="1"/>
</dbReference>
<proteinExistence type="predicted"/>
<evidence type="ECO:0000256" key="7">
    <source>
        <dbReference type="ARBA" id="ARBA00022958"/>
    </source>
</evidence>
<dbReference type="AlphaFoldDB" id="A0AA96WMH0"/>
<keyword evidence="4 12" id="KW-0812">Transmembrane</keyword>
<dbReference type="PANTHER" id="PTHR11537:SF254">
    <property type="entry name" value="POTASSIUM VOLTAGE-GATED CHANNEL PROTEIN SHAB"/>
    <property type="match status" value="1"/>
</dbReference>
<evidence type="ECO:0000259" key="13">
    <source>
        <dbReference type="Pfam" id="PF00520"/>
    </source>
</evidence>
<keyword evidence="10 12" id="KW-0472">Membrane</keyword>
<dbReference type="InterPro" id="IPR028325">
    <property type="entry name" value="VG_K_chnl"/>
</dbReference>
<feature type="transmembrane region" description="Helical" evidence="12">
    <location>
        <begin position="145"/>
        <end position="167"/>
    </location>
</feature>
<evidence type="ECO:0000256" key="3">
    <source>
        <dbReference type="ARBA" id="ARBA00022538"/>
    </source>
</evidence>
<protein>
    <submittedName>
        <fullName evidence="14">Ion transporter</fullName>
    </submittedName>
</protein>
<evidence type="ECO:0000256" key="6">
    <source>
        <dbReference type="ARBA" id="ARBA00022882"/>
    </source>
</evidence>
<organism evidence="14">
    <name type="scientific">Leptolyngbya sp. NK1-12</name>
    <dbReference type="NCBI Taxonomy" id="2547451"/>
    <lineage>
        <taxon>Bacteria</taxon>
        <taxon>Bacillati</taxon>
        <taxon>Cyanobacteriota</taxon>
        <taxon>Cyanophyceae</taxon>
        <taxon>Leptolyngbyales</taxon>
        <taxon>Leptolyngbyaceae</taxon>
        <taxon>Leptolyngbya group</taxon>
        <taxon>Leptolyngbya</taxon>
    </lineage>
</organism>
<evidence type="ECO:0000313" key="14">
    <source>
        <dbReference type="EMBL" id="WNZ27425.1"/>
    </source>
</evidence>
<keyword evidence="2" id="KW-0813">Transport</keyword>
<feature type="transmembrane region" description="Helical" evidence="12">
    <location>
        <begin position="207"/>
        <end position="231"/>
    </location>
</feature>
<evidence type="ECO:0000256" key="10">
    <source>
        <dbReference type="ARBA" id="ARBA00023136"/>
    </source>
</evidence>
<evidence type="ECO:0000256" key="11">
    <source>
        <dbReference type="ARBA" id="ARBA00023303"/>
    </source>
</evidence>
<dbReference type="GO" id="GO:0008076">
    <property type="term" value="C:voltage-gated potassium channel complex"/>
    <property type="evidence" value="ECO:0007669"/>
    <property type="project" value="InterPro"/>
</dbReference>
<keyword evidence="5" id="KW-0631">Potassium channel</keyword>
<dbReference type="GO" id="GO:0001508">
    <property type="term" value="P:action potential"/>
    <property type="evidence" value="ECO:0007669"/>
    <property type="project" value="TreeGrafter"/>
</dbReference>
<evidence type="ECO:0000256" key="1">
    <source>
        <dbReference type="ARBA" id="ARBA00004141"/>
    </source>
</evidence>
<dbReference type="RefSeq" id="WP_316435707.1">
    <property type="nucleotide sequence ID" value="NZ_CP053587.1"/>
</dbReference>
<keyword evidence="9" id="KW-0406">Ion transport</keyword>
<gene>
    <name evidence="14" type="ORF">HJG54_31585</name>
</gene>
<keyword evidence="6" id="KW-0851">Voltage-gated channel</keyword>
<feature type="transmembrane region" description="Helical" evidence="12">
    <location>
        <begin position="58"/>
        <end position="77"/>
    </location>
</feature>
<keyword evidence="7" id="KW-0630">Potassium</keyword>
<evidence type="ECO:0000256" key="4">
    <source>
        <dbReference type="ARBA" id="ARBA00022692"/>
    </source>
</evidence>
<comment type="subcellular location">
    <subcellularLocation>
        <location evidence="1">Membrane</location>
        <topology evidence="1">Multi-pass membrane protein</topology>
    </subcellularLocation>
</comment>
<dbReference type="Pfam" id="PF00520">
    <property type="entry name" value="Ion_trans"/>
    <property type="match status" value="1"/>
</dbReference>
<accession>A0AA96WMH0</accession>
<dbReference type="Gene3D" id="1.10.287.70">
    <property type="match status" value="1"/>
</dbReference>
<dbReference type="Gene3D" id="1.20.120.350">
    <property type="entry name" value="Voltage-gated potassium channels. Chain C"/>
    <property type="match status" value="1"/>
</dbReference>
<evidence type="ECO:0000256" key="5">
    <source>
        <dbReference type="ARBA" id="ARBA00022826"/>
    </source>
</evidence>
<dbReference type="EMBL" id="CP053587">
    <property type="protein sequence ID" value="WNZ27425.1"/>
    <property type="molecule type" value="Genomic_DNA"/>
</dbReference>
<evidence type="ECO:0000256" key="2">
    <source>
        <dbReference type="ARBA" id="ARBA00022448"/>
    </source>
</evidence>
<keyword evidence="8 12" id="KW-1133">Transmembrane helix</keyword>
<feature type="domain" description="Ion transport" evidence="13">
    <location>
        <begin position="28"/>
        <end position="228"/>
    </location>
</feature>
<feature type="transmembrane region" description="Helical" evidence="12">
    <location>
        <begin position="28"/>
        <end position="46"/>
    </location>
</feature>
<keyword evidence="3" id="KW-0633">Potassium transport</keyword>
<dbReference type="GO" id="GO:0005249">
    <property type="term" value="F:voltage-gated potassium channel activity"/>
    <property type="evidence" value="ECO:0007669"/>
    <property type="project" value="InterPro"/>
</dbReference>
<keyword evidence="11" id="KW-0407">Ion channel</keyword>
<dbReference type="InterPro" id="IPR005821">
    <property type="entry name" value="Ion_trans_dom"/>
</dbReference>
<dbReference type="SUPFAM" id="SSF81324">
    <property type="entry name" value="Voltage-gated potassium channels"/>
    <property type="match status" value="1"/>
</dbReference>
<dbReference type="InterPro" id="IPR027359">
    <property type="entry name" value="Volt_channel_dom_sf"/>
</dbReference>
<dbReference type="Gene3D" id="1.20.5.110">
    <property type="match status" value="1"/>
</dbReference>
<evidence type="ECO:0000256" key="12">
    <source>
        <dbReference type="SAM" id="Phobius"/>
    </source>
</evidence>
<evidence type="ECO:0000256" key="8">
    <source>
        <dbReference type="ARBA" id="ARBA00022989"/>
    </source>
</evidence>